<dbReference type="RefSeq" id="WP_149687517.1">
    <property type="nucleotide sequence ID" value="NZ_SDPQ02000001.1"/>
</dbReference>
<dbReference type="Proteomes" id="UP000380867">
    <property type="component" value="Unassembled WGS sequence"/>
</dbReference>
<protein>
    <submittedName>
        <fullName evidence="2">TIGR03086 family protein</fullName>
    </submittedName>
</protein>
<gene>
    <name evidence="2" type="ORF">ESP70_000960</name>
</gene>
<evidence type="ECO:0000313" key="2">
    <source>
        <dbReference type="EMBL" id="KAA1399373.1"/>
    </source>
</evidence>
<dbReference type="NCBIfam" id="TIGR03083">
    <property type="entry name" value="maleylpyruvate isomerase family mycothiol-dependent enzyme"/>
    <property type="match status" value="1"/>
</dbReference>
<dbReference type="SUPFAM" id="SSF109854">
    <property type="entry name" value="DinB/YfiT-like putative metalloenzymes"/>
    <property type="match status" value="1"/>
</dbReference>
<dbReference type="EMBL" id="SDPQ02000001">
    <property type="protein sequence ID" value="KAA1399373.1"/>
    <property type="molecule type" value="Genomic_DNA"/>
</dbReference>
<keyword evidence="3" id="KW-1185">Reference proteome</keyword>
<name>A0A5M4FI13_9ACTN</name>
<dbReference type="NCBIfam" id="TIGR03086">
    <property type="entry name" value="TIGR03086 family metal-binding protein"/>
    <property type="match status" value="1"/>
</dbReference>
<dbReference type="Gene3D" id="1.20.120.450">
    <property type="entry name" value="dinb family like domain"/>
    <property type="match status" value="1"/>
</dbReference>
<dbReference type="InterPro" id="IPR017517">
    <property type="entry name" value="Maleyloyr_isom"/>
</dbReference>
<dbReference type="GO" id="GO:0046872">
    <property type="term" value="F:metal ion binding"/>
    <property type="evidence" value="ECO:0007669"/>
    <property type="project" value="InterPro"/>
</dbReference>
<organism evidence="2 3">
    <name type="scientific">Aeromicrobium ginsengisoli</name>
    <dbReference type="NCBI Taxonomy" id="363867"/>
    <lineage>
        <taxon>Bacteria</taxon>
        <taxon>Bacillati</taxon>
        <taxon>Actinomycetota</taxon>
        <taxon>Actinomycetes</taxon>
        <taxon>Propionibacteriales</taxon>
        <taxon>Nocardioidaceae</taxon>
        <taxon>Aeromicrobium</taxon>
    </lineage>
</organism>
<dbReference type="AlphaFoldDB" id="A0A5M4FI13"/>
<dbReference type="Pfam" id="PF11716">
    <property type="entry name" value="MDMPI_N"/>
    <property type="match status" value="1"/>
</dbReference>
<proteinExistence type="predicted"/>
<dbReference type="InterPro" id="IPR034660">
    <property type="entry name" value="DinB/YfiT-like"/>
</dbReference>
<accession>A0A5M4FI13</accession>
<reference evidence="2" key="1">
    <citation type="submission" date="2019-09" db="EMBL/GenBank/DDBJ databases">
        <authorList>
            <person name="Li J."/>
        </authorList>
    </citation>
    <scope>NUCLEOTIDE SEQUENCE [LARGE SCALE GENOMIC DNA]</scope>
    <source>
        <strain evidence="2">JCM 14732</strain>
    </source>
</reference>
<feature type="domain" description="Mycothiol-dependent maleylpyruvate isomerase metal-binding" evidence="1">
    <location>
        <begin position="19"/>
        <end position="129"/>
    </location>
</feature>
<comment type="caution">
    <text evidence="2">The sequence shown here is derived from an EMBL/GenBank/DDBJ whole genome shotgun (WGS) entry which is preliminary data.</text>
</comment>
<evidence type="ECO:0000313" key="3">
    <source>
        <dbReference type="Proteomes" id="UP000380867"/>
    </source>
</evidence>
<dbReference type="OrthoDB" id="9803476at2"/>
<dbReference type="InterPro" id="IPR017520">
    <property type="entry name" value="CHP03086"/>
</dbReference>
<evidence type="ECO:0000259" key="1">
    <source>
        <dbReference type="Pfam" id="PF11716"/>
    </source>
</evidence>
<dbReference type="InterPro" id="IPR024344">
    <property type="entry name" value="MDMPI_metal-binding"/>
</dbReference>
<sequence>MTARDIDLLETVLITTLQVADGLTTQDLERPTPCDEFNVRLLLEHVIGWQQVTAACAADREAPVLDGSPTYRASSDLGGDLRAASATLVTNLRARHAETITMPYRGETPMRVMLAELIAETVIHTWDLAVARGQAVDFDADVVSAAHDGLTLLLGESFAEMGFRVSAETPPSADDLVRLLVRSGRAPGVWRV</sequence>